<evidence type="ECO:0000313" key="17">
    <source>
        <dbReference type="EMBL" id="KAK3551733.1"/>
    </source>
</evidence>
<evidence type="ECO:0000256" key="10">
    <source>
        <dbReference type="ARBA" id="ARBA00023069"/>
    </source>
</evidence>
<evidence type="ECO:0000256" key="9">
    <source>
        <dbReference type="ARBA" id="ARBA00023054"/>
    </source>
</evidence>
<dbReference type="Gene3D" id="1.20.1270.280">
    <property type="match status" value="1"/>
</dbReference>
<evidence type="ECO:0000256" key="2">
    <source>
        <dbReference type="ARBA" id="ARBA00008887"/>
    </source>
</evidence>
<dbReference type="FunFam" id="3.40.50.300:FF:002141">
    <property type="entry name" value="Dynein heavy chain"/>
    <property type="match status" value="1"/>
</dbReference>
<accession>A0AAE0VC86</accession>
<dbReference type="Gene3D" id="1.20.140.100">
    <property type="entry name" value="Dynein heavy chain, N-terminal domain 2"/>
    <property type="match status" value="1"/>
</dbReference>
<dbReference type="Pfam" id="PF12774">
    <property type="entry name" value="AAA_6"/>
    <property type="match status" value="1"/>
</dbReference>
<dbReference type="InterPro" id="IPR004273">
    <property type="entry name" value="Dynein_heavy_D6_P-loop"/>
</dbReference>
<dbReference type="GO" id="GO:0051959">
    <property type="term" value="F:dynein light intermediate chain binding"/>
    <property type="evidence" value="ECO:0007669"/>
    <property type="project" value="InterPro"/>
</dbReference>
<dbReference type="InterPro" id="IPR027417">
    <property type="entry name" value="P-loop_NTPase"/>
</dbReference>
<dbReference type="InterPro" id="IPR013594">
    <property type="entry name" value="Dynein_heavy_tail"/>
</dbReference>
<dbReference type="Pfam" id="PF12775">
    <property type="entry name" value="AAA_7"/>
    <property type="match status" value="1"/>
</dbReference>
<dbReference type="Pfam" id="PF17852">
    <property type="entry name" value="Dynein_AAA_lid"/>
    <property type="match status" value="1"/>
</dbReference>
<dbReference type="Pfam" id="PF12780">
    <property type="entry name" value="AAA_8"/>
    <property type="match status" value="2"/>
</dbReference>
<sequence>QKLKEEREAKRARLDGRHDYVLSIVASCVGLEKAEVEDGILEGAQLFQIDRMEQFFAVDGLPHLMFYYQDTETAESGWCMIGATLEQCYLFCLFVSAAVSRNKKVKVFVTEGSDVALTGVCVFFTRASTSKAITAENIHREVNFNMLDTTGVGLLKSVEQLLSEIFIPTLKKMNHGWGELSSPQAHTVKQDFISCLESFVSVLAGAQESLEEKVNLKECDTFDLKTLKGPSDYTAVANSTEAMEKIEACMKIWIKQIEQVLAESDQLRKEADDLGPRAELDHWKKRMSRFNYLLDQLKSPNVKAVLGVLMIAKSKLIKVAWKELDIRITDSANEAKDNVKYLYTLERFCDPLYNSDPVSMVEAIPGLINAIRMIHSISRYYNTSEKITSLFVKVTNQMITACKAYITNNGSATIWDQPQDVVAEKLRAAIRLNQEYQKYFHKTKQKLEQSTSERQFDFSEMYIFGKFDTFQRRLNKILSMFSTINTYSALQDSKIEGLETMATRFQNIVLAMKNKQYNFLDQRRTDFDQDYEEFCRQTTELHNQLKTFMDNTFDKIQSTERALNVLKKFESLVDFLIVLPRLGIPDLGISDKYQRVLQNYGRDIEMVSRIYSKQKMDPPIARGLPPISGKILWVRQLYRRIQEPMDLFQQHPGVLDTTEAKRIIRNYNRVAKVLLEFEMLYHQGWMAQIEVAKAGLQASLLVRCAETRDLYVNFDPQILTQIRETDCMSRMGLEIPPFAAVLQQRKEALKMNYNKLQMVLSENSRVRAKIQSAFEQLLTPHVAKVDEAIQPGLTSLNWASLNIDKYLDHITVALEDFELLLDRANDLVQFRIDAVLQEMSGATLCALPEDEPVTCEEFAQTTKELCIKGAQLLHIKSSLVEEAANELINMLLEIEQKDEKDGKKATDENRAESKEGPAYSDGESMTYGVCGQNRADNVQSVGDQMAQVVYKEESKSDMGAFSHNTATLSTGPSSPQMRKKKKRHVMEVMEEEAQELLSHFSHSNLDALLRLTRNTLEVLRKRIHASSLMHFLAEADSTSRQKSGGQQPIFRAGVCLSIPNIVMMPALEEIQQALNKAVECVVNVSKGVGQWSKERISKPSLRFCFRGGLRSTVWCSVGDAASPLVGGGGHRLSGGRRSALLLGSGRCSAVDVARLCCSAVDVSRLCCSAVDVARRLRSVVDIVWDPLALPSDPKKMSERRMAALQQDSKESDSEDGETAHHSLADGSASDVSAYNNQAIPFQTKNYYKSVSENKEIIKLVTVLSTSINSCRKEVMNAFEHFSRYHHIWRKDRESTIQLFVQGNPLLAEFESQILYYRDLELEINAEPEIITVGALALYTALTIDIVFILLLADLKLALTAETKCWIVDFGRHCNRKYRTEMEQILTFVDEASKKMHRQIKDLDDIRIAMAALKEIREHQISVDFQVGPIEESYAMLNKYELSVAKEEMEKVDTLRYAWEKLLSRSAEAQNELVALQPNFREELISNVQTFVVDCEHFYNDYDKDGPMVEGLAPREASDRLIMFQNRFDNLFRKYITYTGGEELFGLPVTQHPQLLEIKKQLTLLQKLYGLYNNVIETINGYYDILWADVYIEKINNELLDFQARCRKLPRALKEWQAFLDLKKSIDEFSECCPLLELMANRAMMTRHWKRITELTCHTFEVESDTFKLRNIMEAPLLKYKEEIEDICISAVKERDIEQKLKQVIAEWDNKTFTFAQFKSRGELLLRGDSTSEIISSMEDSLMVLGSLMSNRYNTPFKAQIQKWVQNLSNTTDIIENWMTVQNLWIYLEAVFVGGDIAKQLPKVLCSFLLHYSCISLYMLILSSGYKHLASNVFTTYIPQEAKRFSNIDKSWVKIMTRAHEMPNIVQSCVGDETMGQLLPHLLEQLEMCQKSLTGYLEKKRLLFPRFFFVSDPALLEILGQASDSHTIQAHLLNVFDNIKSVRFHDKIYDRILAISSREGETVDLDRPITAEGNVEVWLNALLMESQRSLHLIIRQAALAILDPAFHLIDFVDSFPAQVGLLGIQMIWTRDSEEALTNARYDRKIMAKTNQSFLDLLNTLIDMTTKDLSTMERTKYETLITIHVHQRDIFDDLCRLHIKSPTDFEWLKQCRFYFSEDSDKMLISITDVGFVYQNEFLGCTDRLVITPLTDRCYITLAQALGMSMGGAPAGPAGTGKTETTKDMGRCLGKYVVVFNCSDQMDFRGLGRIYKGKNRIFFQVSNVCLFNGRLAQSGSWGCFDEFNRIELPVLSVAAQQISIILTCKKERRKNFIFTDGDSVEMNPEFGLFLTMNPGYAGRQELPENLKINFRSVAMMVPDRQIIIRVKLASCGFIDNIELARKFFTLYKLCEEQLSKQVHYDFGLRNILSVLRTLGAAKRANPNDTESTIVMRVLRDMNLSKLIDEDEPLFLSLIEDLFPGIQLDKAGYPQLEAAIDKQVTEAGLINHPPWRLKVIQLFETQLVRHGMMALGPSGAGKTTCIHTLMKAMTDCGQPHREMRMNPKAITAAQMFGRLDVATNDWTDGIFSTLWRKTLKAKKGEHIWIVLDGPVDAIWIENLNSVLDDNRTLTLANGDRIPMAPNCKIVFEPHNIDNASPATVSRNGMVFMSSSVLGWSPILEGWLRKRSPQEAEVLRELFSSSFPELYRFSVQSLDYKMDMLEAFIIMQCINVLQGLLQVPKQTFSHLSTRTLAILVVSSLSSAELSLSPPVAPPGFLYYAMEQGGEVTHEHMERLYVFALMWSVGALLELDDRRKMESWLRRHDSIRLDLPDVSSHSEDTMFDYHVKSDGQWVHWSSSVEEYIYPPDSTPDYGSILVPNVDNVRTDFLIQTISKQGKAVLLIGEQGTAKTVIIKSFLSKYDPESHITKNLNFSSATTPLMFQRSVESYLDKRMGTTYGPPAGKKMSIFIDDINMPVINEWGDQVTNEIVRQMMEQRGFYNLEKPGEFTNVVDIQFLAAMIHPGGGRNDIPQRLKRQFSIFNCTLPSNASIDKIFGQIKRQESVLKSIEGVIGTGHFCSPRGFSEAVRTTVVQLVPLTRRLWQTTKLKMLPTPANFHYIFNLRDLSRIWQGMLNVTDDVVHSPNVLLRLWKHECKRVIADRFTSPNDVAWFDQTLADLTQQELGVEARASVEVGEDAYFVDFLRDAPEATAGEEPEETSFDMPKVYEPIVSFSGLSERLNMFLELYNESIRGAGMDLVFFTDAMVHLVKVSRIIRTPRGNALLVGVGGSGKQSLTRLASFIAGYKTFQITLTRSYNTSNLMEDLKALYRTAGQQGRGVTFIFTDNEIKDEAFLEYMNNVLSSGEVSNLFARDEMDEILSDLVPVMKREFPRRPPTNESLRDFFMSRVRQNLHVVLCFSPVGEKFRNRALKFPALISGCTMDWFSRWPKDALVAGLLNVTLLMQYTTYAHNMVWNRLGKHKGSIFIECGQRYDLGAWHVVVAYWGGRDIYTGRYGLVMVPTVSEHFLSTYDIDCSPEVKQEVVQCMGSFQDGVAEKCVEYFQRYRRSTHVTPKSYLSFIQGYKGIYKEKHSEVQTLANRMNTGLQKLKEASESVAALSKELEVKEKELQIANKKADMVLKEVTVKAQAAEKVKVEVQKVKDKAQAIVDSISADKAMAEEKLEAAKPALEEAEAALQTIKPSDIATVRTLGRPPHLIMRIMDCVLLLFQRRLNSVKLDTERNCLTPSWQESLKLMTAGNFMGSLQQFPKDTINEEVVELLLPYFDMSDYNIETARRVCGNVAGLCSWTKAMASFFSINKEVLPLKANLAVQENKLSIANVDLQKAQAELDEKQAELDVVQAEYEKALMEKQKFLEDAERCRHKMQTASSLISGLAGEKARWTEQSKEFAAQTKRLVGDVLLATAFLSYSGPFNQEFRNLLLGDWQKEMRTRHIPFGTNLNLTEMLIDAPTISEWNLQGLPNDDLSIQNGIIVTKAARFPLLIDPQTQGKTWIKNKEAKNELQITSLNHKYFRNHLEDSLSLGRPLLIEDVGEELDPALDNVLEKNFIKTGTTYKVKVGDKEVDVMKGFRLYVTTKLPNPAYTPEISARTAIIDFTVTMRGLEEQLLGRVILTEKQELEKERTDLLEDVMANKRKMKELEDNLLFRLTSTKGSLVDDESLISVLANTKCTAEEVTVKLQIAAETEVQINAAREEYRPVATRGSILYFLITEMSMVNVMYQTSLRQFLGLFDLSLARSSKSPITSKRIGNIIEYMTFDVHKYAARGLYEEHKFLFTLLLALKIDMQSNRVKHEEFLTLIKEKKKHIQNQLHNSGGASLDLKACPPKAAKWILDMTWLNLVELSKLWPFSDILDQISRHEKQWKSWFDKEAPEEEPIPNAYDKSLDCFRRLLFIRSWCPDRTIAQLRSNMVTRGAARKYITDSLGEKYAEGVILDLEKTWEESDPRTPLVCFLSMGSDPTDSITALGKRLKIETRYVSMGQGQEVHARKLLQQSMANGGWALLQNCHLGLDFMDELMDTLTETDSIHEGFRLWITTEEHRHFPITLLQMAIKFTNEPPQGLKAGLKRTYGGISQDLLDVSNMLQWRPMLYGVAFLHSTVQERRKYGPLGWNIPYEFNQADFNATVQFVQNHLDDMDIKRGVSWNTVRYMIGEIQYGGRVTDDYDKRLLNTFAKVWFSENMLSPDFQFYKGYNIPKCSNVDQYLHYIQGLPAYDTPEVFGLHPNADITYQSKLAKDVLDTILSIQPKDSSSGGGETREAVVARLANDMLEKLPPDYVPFKVKERLIKMGALQPMNIFLRQEIERMQRVLVLVRNTLTELKLAIDGTIVMSESLRDALDCMYDARVPARWEKASWASSTLGFWFTELLERNRQFQAWIFEGRPNCFWMTGFFNPQGFLTAMRQEITRANKGWALDRMVLCNEVTKWMKDDITVPPQEGVYVYGLYLDGASWDRRNCRLIDSKPKVLFELMPVIRMFAENNGVKDPRFYSCPIYKKPVRTDLNCIAAVDLKTTQPPEYWILRGVALLCDVK</sequence>
<evidence type="ECO:0000256" key="3">
    <source>
        <dbReference type="ARBA" id="ARBA00022490"/>
    </source>
</evidence>
<dbReference type="FunFam" id="1.10.8.1220:FF:000001">
    <property type="entry name" value="Dynein axonemal heavy chain 5"/>
    <property type="match status" value="1"/>
</dbReference>
<dbReference type="Pfam" id="PF03028">
    <property type="entry name" value="Dynein_heavy"/>
    <property type="match status" value="1"/>
</dbReference>
<dbReference type="InterPro" id="IPR041589">
    <property type="entry name" value="DNAH3_AAA_lid_1"/>
</dbReference>
<comment type="caution">
    <text evidence="17">The sequence shown here is derived from an EMBL/GenBank/DDBJ whole genome shotgun (WGS) entry which is preliminary data.</text>
</comment>
<dbReference type="InterPro" id="IPR003593">
    <property type="entry name" value="AAA+_ATPase"/>
</dbReference>
<keyword evidence="6" id="KW-0547">Nucleotide-binding</keyword>
<feature type="compositionally biased region" description="Basic and acidic residues" evidence="15">
    <location>
        <begin position="898"/>
        <end position="915"/>
    </location>
</feature>
<evidence type="ECO:0000256" key="15">
    <source>
        <dbReference type="SAM" id="MobiDB-lite"/>
    </source>
</evidence>
<dbReference type="Gene3D" id="1.20.58.1120">
    <property type="match status" value="1"/>
</dbReference>
<evidence type="ECO:0000313" key="18">
    <source>
        <dbReference type="Proteomes" id="UP001274896"/>
    </source>
</evidence>
<dbReference type="InterPro" id="IPR043160">
    <property type="entry name" value="Dynein_C_barrel"/>
</dbReference>
<dbReference type="Gene3D" id="3.20.180.20">
    <property type="entry name" value="Dynein heavy chain, N-terminal domain 2"/>
    <property type="match status" value="1"/>
</dbReference>
<dbReference type="FunFam" id="3.20.180.20:FF:000001">
    <property type="entry name" value="Dynein axonemal heavy chain 5"/>
    <property type="match status" value="1"/>
</dbReference>
<gene>
    <name evidence="17" type="ORF">QTP70_023257</name>
</gene>
<dbReference type="InterPro" id="IPR043157">
    <property type="entry name" value="Dynein_AAA1S"/>
</dbReference>
<dbReference type="GO" id="GO:0007018">
    <property type="term" value="P:microtubule-based movement"/>
    <property type="evidence" value="ECO:0007669"/>
    <property type="project" value="InterPro"/>
</dbReference>
<dbReference type="SMART" id="SM00382">
    <property type="entry name" value="AAA"/>
    <property type="match status" value="3"/>
</dbReference>
<dbReference type="FunFam" id="3.40.50.300:FF:001221">
    <property type="entry name" value="Axonemal dynein heavy chain 8"/>
    <property type="match status" value="1"/>
</dbReference>
<dbReference type="Pfam" id="PF17857">
    <property type="entry name" value="AAA_lid_1"/>
    <property type="match status" value="1"/>
</dbReference>
<keyword evidence="5" id="KW-0677">Repeat</keyword>
<dbReference type="InterPro" id="IPR041658">
    <property type="entry name" value="AAA_lid_11"/>
</dbReference>
<dbReference type="GO" id="GO:0097729">
    <property type="term" value="C:9+2 motile cilium"/>
    <property type="evidence" value="ECO:0007669"/>
    <property type="project" value="UniProtKB-ARBA"/>
</dbReference>
<dbReference type="Pfam" id="PF18199">
    <property type="entry name" value="Dynein_C"/>
    <property type="match status" value="1"/>
</dbReference>
<keyword evidence="3" id="KW-0963">Cytoplasm</keyword>
<dbReference type="Gene3D" id="1.10.8.1220">
    <property type="match status" value="1"/>
</dbReference>
<dbReference type="Gene3D" id="3.40.50.300">
    <property type="entry name" value="P-loop containing nucleotide triphosphate hydrolases"/>
    <property type="match status" value="5"/>
</dbReference>
<keyword evidence="10" id="KW-0969">Cilium</keyword>
<reference evidence="17" key="1">
    <citation type="submission" date="2023-06" db="EMBL/GenBank/DDBJ databases">
        <title>Male Hemibagrus guttatus genome.</title>
        <authorList>
            <person name="Bian C."/>
        </authorList>
    </citation>
    <scope>NUCLEOTIDE SEQUENCE</scope>
    <source>
        <strain evidence="17">Male_cb2023</strain>
        <tissue evidence="17">Muscle</tissue>
    </source>
</reference>
<evidence type="ECO:0000259" key="16">
    <source>
        <dbReference type="SMART" id="SM00382"/>
    </source>
</evidence>
<dbReference type="FunFam" id="1.20.58.1120:FF:000004">
    <property type="entry name" value="Dynein axonemal heavy chain 5"/>
    <property type="match status" value="1"/>
</dbReference>
<feature type="region of interest" description="Disordered" evidence="15">
    <location>
        <begin position="1195"/>
        <end position="1224"/>
    </location>
</feature>
<evidence type="ECO:0000256" key="7">
    <source>
        <dbReference type="ARBA" id="ARBA00022840"/>
    </source>
</evidence>
<keyword evidence="8" id="KW-0243">Dynein</keyword>
<dbReference type="Gene3D" id="6.10.140.1060">
    <property type="match status" value="1"/>
</dbReference>
<dbReference type="GO" id="GO:0008569">
    <property type="term" value="F:minus-end-directed microtubule motor activity"/>
    <property type="evidence" value="ECO:0007669"/>
    <property type="project" value="InterPro"/>
</dbReference>
<feature type="region of interest" description="Disordered" evidence="15">
    <location>
        <begin position="898"/>
        <end position="924"/>
    </location>
</feature>
<dbReference type="Pfam" id="PF08393">
    <property type="entry name" value="DHC_N2"/>
    <property type="match status" value="2"/>
</dbReference>
<dbReference type="SUPFAM" id="SSF52540">
    <property type="entry name" value="P-loop containing nucleoside triphosphate hydrolases"/>
    <property type="match status" value="4"/>
</dbReference>
<dbReference type="InterPro" id="IPR024317">
    <property type="entry name" value="Dynein_heavy_chain_D4_dom"/>
</dbReference>
<dbReference type="EMBL" id="JAUCMX010000003">
    <property type="protein sequence ID" value="KAK3551733.1"/>
    <property type="molecule type" value="Genomic_DNA"/>
</dbReference>
<evidence type="ECO:0000256" key="8">
    <source>
        <dbReference type="ARBA" id="ARBA00023017"/>
    </source>
</evidence>
<dbReference type="FunFam" id="3.40.50.300:FF:000320">
    <property type="entry name" value="Dynein, axonemal, heavy chain 5"/>
    <property type="match status" value="1"/>
</dbReference>
<keyword evidence="12" id="KW-0206">Cytoskeleton</keyword>
<dbReference type="GO" id="GO:0005524">
    <property type="term" value="F:ATP binding"/>
    <property type="evidence" value="ECO:0007669"/>
    <property type="project" value="UniProtKB-KW"/>
</dbReference>
<keyword evidence="18" id="KW-1185">Reference proteome</keyword>
<dbReference type="Proteomes" id="UP001274896">
    <property type="component" value="Unassembled WGS sequence"/>
</dbReference>
<dbReference type="FunFam" id="3.10.490.20:FF:000003">
    <property type="entry name" value="Dynein heavy chain 5, axonemal"/>
    <property type="match status" value="1"/>
</dbReference>
<organism evidence="17 18">
    <name type="scientific">Hemibagrus guttatus</name>
    <dbReference type="NCBI Taxonomy" id="175788"/>
    <lineage>
        <taxon>Eukaryota</taxon>
        <taxon>Metazoa</taxon>
        <taxon>Chordata</taxon>
        <taxon>Craniata</taxon>
        <taxon>Vertebrata</taxon>
        <taxon>Euteleostomi</taxon>
        <taxon>Actinopterygii</taxon>
        <taxon>Neopterygii</taxon>
        <taxon>Teleostei</taxon>
        <taxon>Ostariophysi</taxon>
        <taxon>Siluriformes</taxon>
        <taxon>Bagridae</taxon>
        <taxon>Hemibagrus</taxon>
    </lineage>
</organism>
<keyword evidence="9 14" id="KW-0175">Coiled coil</keyword>
<dbReference type="Gene3D" id="1.10.472.130">
    <property type="match status" value="1"/>
</dbReference>
<dbReference type="Gene3D" id="1.20.920.20">
    <property type="match status" value="1"/>
</dbReference>
<feature type="domain" description="AAA+ ATPase" evidence="16">
    <location>
        <begin position="2830"/>
        <end position="3032"/>
    </location>
</feature>
<dbReference type="Gene3D" id="1.10.8.720">
    <property type="entry name" value="Region D6 of dynein motor"/>
    <property type="match status" value="1"/>
</dbReference>
<dbReference type="FunFam" id="1.10.8.710:FF:000003">
    <property type="entry name" value="Dynein axonemal heavy chain 5"/>
    <property type="match status" value="1"/>
</dbReference>
<evidence type="ECO:0000256" key="12">
    <source>
        <dbReference type="ARBA" id="ARBA00023212"/>
    </source>
</evidence>
<evidence type="ECO:0000256" key="14">
    <source>
        <dbReference type="SAM" id="Coils"/>
    </source>
</evidence>
<dbReference type="FunFam" id="1.20.920.30:FF:000004">
    <property type="entry name" value="Dynein axonemal heavy chain 5"/>
    <property type="match status" value="1"/>
</dbReference>
<keyword evidence="13" id="KW-0966">Cell projection</keyword>
<evidence type="ECO:0000256" key="6">
    <source>
        <dbReference type="ARBA" id="ARBA00022741"/>
    </source>
</evidence>
<dbReference type="InterPro" id="IPR041466">
    <property type="entry name" value="Dynein_AAA5_ext"/>
</dbReference>
<comment type="similarity">
    <text evidence="2">Belongs to the dynein heavy chain family.</text>
</comment>
<evidence type="ECO:0000256" key="1">
    <source>
        <dbReference type="ARBA" id="ARBA00004430"/>
    </source>
</evidence>
<dbReference type="GO" id="GO:0005858">
    <property type="term" value="C:axonemal dynein complex"/>
    <property type="evidence" value="ECO:0007669"/>
    <property type="project" value="TreeGrafter"/>
</dbReference>
<feature type="compositionally biased region" description="Basic and acidic residues" evidence="15">
    <location>
        <begin position="1195"/>
        <end position="1223"/>
    </location>
</feature>
<dbReference type="InterPro" id="IPR056759">
    <property type="entry name" value="DYH2-5-8_CC"/>
</dbReference>
<dbReference type="FunFam" id="1.20.1270.280:FF:000002">
    <property type="entry name" value="Dynein heavy chain 5, axonemal"/>
    <property type="match status" value="1"/>
</dbReference>
<dbReference type="GO" id="GO:0005874">
    <property type="term" value="C:microtubule"/>
    <property type="evidence" value="ECO:0007669"/>
    <property type="project" value="UniProtKB-KW"/>
</dbReference>
<feature type="domain" description="AAA+ ATPase" evidence="16">
    <location>
        <begin position="2164"/>
        <end position="2317"/>
    </location>
</feature>
<dbReference type="FunFam" id="1.10.472.130:FF:000004">
    <property type="entry name" value="Dynein axonemal heavy chain 8"/>
    <property type="match status" value="1"/>
</dbReference>
<dbReference type="GO" id="GO:0045505">
    <property type="term" value="F:dynein intermediate chain binding"/>
    <property type="evidence" value="ECO:0007669"/>
    <property type="project" value="InterPro"/>
</dbReference>
<dbReference type="PANTHER" id="PTHR46532">
    <property type="entry name" value="MALE FERTILITY FACTOR KL5"/>
    <property type="match status" value="1"/>
</dbReference>
<proteinExistence type="inferred from homology"/>
<dbReference type="Pfam" id="PF18198">
    <property type="entry name" value="AAA_lid_11"/>
    <property type="match status" value="1"/>
</dbReference>
<dbReference type="InterPro" id="IPR013602">
    <property type="entry name" value="Dynein_heavy_linker"/>
</dbReference>
<keyword evidence="4" id="KW-0493">Microtubule</keyword>
<feature type="domain" description="AAA+ ATPase" evidence="16">
    <location>
        <begin position="2460"/>
        <end position="2589"/>
    </location>
</feature>
<name>A0AAE0VC86_9TELE</name>
<feature type="coiled-coil region" evidence="14">
    <location>
        <begin position="4066"/>
        <end position="4093"/>
    </location>
</feature>
<dbReference type="Gene3D" id="1.20.920.30">
    <property type="match status" value="1"/>
</dbReference>
<dbReference type="Pfam" id="PF12781">
    <property type="entry name" value="AAA_9"/>
    <property type="match status" value="1"/>
</dbReference>
<dbReference type="Gene3D" id="1.10.287.2620">
    <property type="match status" value="1"/>
</dbReference>
<feature type="coiled-coil region" evidence="14">
    <location>
        <begin position="3760"/>
        <end position="3801"/>
    </location>
</feature>
<keyword evidence="11" id="KW-0505">Motor protein</keyword>
<dbReference type="InterPro" id="IPR042222">
    <property type="entry name" value="Dynein_2_N"/>
</dbReference>
<dbReference type="FunFam" id="3.40.50.300:FF:000543">
    <property type="entry name" value="Dynein axonemal heavy chain 5"/>
    <property type="match status" value="1"/>
</dbReference>
<dbReference type="Pfam" id="PF08385">
    <property type="entry name" value="DHC_N1"/>
    <property type="match status" value="1"/>
</dbReference>
<protein>
    <recommendedName>
        <fullName evidence="16">AAA+ ATPase domain-containing protein</fullName>
    </recommendedName>
</protein>
<dbReference type="InterPro" id="IPR042228">
    <property type="entry name" value="Dynein_linker_3"/>
</dbReference>
<dbReference type="FunFam" id="1.20.140.100:FF:000003">
    <property type="entry name" value="Dynein, axonemal, heavy chain 5"/>
    <property type="match status" value="1"/>
</dbReference>
<dbReference type="Pfam" id="PF25007">
    <property type="entry name" value="DYH2-5-8_CC"/>
    <property type="match status" value="1"/>
</dbReference>
<evidence type="ECO:0000256" key="5">
    <source>
        <dbReference type="ARBA" id="ARBA00022737"/>
    </source>
</evidence>
<dbReference type="FunFam" id="1.20.920.20:FF:000004">
    <property type="entry name" value="Dynein axonemal heavy chain 5"/>
    <property type="match status" value="1"/>
</dbReference>
<dbReference type="PANTHER" id="PTHR46532:SF13">
    <property type="entry name" value="CYTOPLASMIC DYNEIN 1 HEAVY CHAIN 1"/>
    <property type="match status" value="1"/>
</dbReference>
<evidence type="ECO:0000256" key="11">
    <source>
        <dbReference type="ARBA" id="ARBA00023175"/>
    </source>
</evidence>
<dbReference type="InterPro" id="IPR042219">
    <property type="entry name" value="AAA_lid_11_sf"/>
</dbReference>
<dbReference type="FunFam" id="1.10.287.2620:FF:000003">
    <property type="entry name" value="Dynein, axonemal, heavy chain 5"/>
    <property type="match status" value="1"/>
</dbReference>
<feature type="non-terminal residue" evidence="17">
    <location>
        <position position="4977"/>
    </location>
</feature>
<evidence type="ECO:0000256" key="13">
    <source>
        <dbReference type="ARBA" id="ARBA00023273"/>
    </source>
</evidence>
<dbReference type="FunFam" id="1.10.8.720:FF:000004">
    <property type="entry name" value="Dynein heavy chain 5, axonemal"/>
    <property type="match status" value="1"/>
</dbReference>
<feature type="coiled-coil region" evidence="14">
    <location>
        <begin position="3540"/>
        <end position="3574"/>
    </location>
</feature>
<dbReference type="InterPro" id="IPR035706">
    <property type="entry name" value="AAA_9"/>
</dbReference>
<dbReference type="InterPro" id="IPR026983">
    <property type="entry name" value="DHC"/>
</dbReference>
<dbReference type="Pfam" id="PF12777">
    <property type="entry name" value="MT"/>
    <property type="match status" value="1"/>
</dbReference>
<dbReference type="InterPro" id="IPR024743">
    <property type="entry name" value="Dynein_HC_stalk"/>
</dbReference>
<dbReference type="Gene3D" id="1.10.8.710">
    <property type="match status" value="1"/>
</dbReference>
<dbReference type="Gene3D" id="3.10.490.20">
    <property type="match status" value="1"/>
</dbReference>
<dbReference type="FunFam" id="3.40.50.300:FF:000049">
    <property type="entry name" value="Dynein, axonemal, heavy chain 5"/>
    <property type="match status" value="1"/>
</dbReference>
<dbReference type="FunFam" id="3.40.50.300:FF:000044">
    <property type="entry name" value="Dynein heavy chain 5, axonemal"/>
    <property type="match status" value="1"/>
</dbReference>
<dbReference type="InterPro" id="IPR035699">
    <property type="entry name" value="AAA_6"/>
</dbReference>
<keyword evidence="7" id="KW-0067">ATP-binding</keyword>
<dbReference type="InterPro" id="IPR041228">
    <property type="entry name" value="Dynein_C"/>
</dbReference>
<evidence type="ECO:0000256" key="4">
    <source>
        <dbReference type="ARBA" id="ARBA00022701"/>
    </source>
</evidence>
<comment type="subcellular location">
    <subcellularLocation>
        <location evidence="1">Cytoplasm</location>
        <location evidence="1">Cytoskeleton</location>
        <location evidence="1">Cilium axoneme</location>
    </subcellularLocation>
</comment>